<organism evidence="1 2">
    <name type="scientific">Pluteus cervinus</name>
    <dbReference type="NCBI Taxonomy" id="181527"/>
    <lineage>
        <taxon>Eukaryota</taxon>
        <taxon>Fungi</taxon>
        <taxon>Dikarya</taxon>
        <taxon>Basidiomycota</taxon>
        <taxon>Agaricomycotina</taxon>
        <taxon>Agaricomycetes</taxon>
        <taxon>Agaricomycetidae</taxon>
        <taxon>Agaricales</taxon>
        <taxon>Pluteineae</taxon>
        <taxon>Pluteaceae</taxon>
        <taxon>Pluteus</taxon>
    </lineage>
</organism>
<gene>
    <name evidence="1" type="ORF">BDN72DRAFT_870083</name>
</gene>
<dbReference type="EMBL" id="ML208302">
    <property type="protein sequence ID" value="TFK71134.1"/>
    <property type="molecule type" value="Genomic_DNA"/>
</dbReference>
<reference evidence="1 2" key="1">
    <citation type="journal article" date="2019" name="Nat. Ecol. Evol.">
        <title>Megaphylogeny resolves global patterns of mushroom evolution.</title>
        <authorList>
            <person name="Varga T."/>
            <person name="Krizsan K."/>
            <person name="Foldi C."/>
            <person name="Dima B."/>
            <person name="Sanchez-Garcia M."/>
            <person name="Sanchez-Ramirez S."/>
            <person name="Szollosi G.J."/>
            <person name="Szarkandi J.G."/>
            <person name="Papp V."/>
            <person name="Albert L."/>
            <person name="Andreopoulos W."/>
            <person name="Angelini C."/>
            <person name="Antonin V."/>
            <person name="Barry K.W."/>
            <person name="Bougher N.L."/>
            <person name="Buchanan P."/>
            <person name="Buyck B."/>
            <person name="Bense V."/>
            <person name="Catcheside P."/>
            <person name="Chovatia M."/>
            <person name="Cooper J."/>
            <person name="Damon W."/>
            <person name="Desjardin D."/>
            <person name="Finy P."/>
            <person name="Geml J."/>
            <person name="Haridas S."/>
            <person name="Hughes K."/>
            <person name="Justo A."/>
            <person name="Karasinski D."/>
            <person name="Kautmanova I."/>
            <person name="Kiss B."/>
            <person name="Kocsube S."/>
            <person name="Kotiranta H."/>
            <person name="LaButti K.M."/>
            <person name="Lechner B.E."/>
            <person name="Liimatainen K."/>
            <person name="Lipzen A."/>
            <person name="Lukacs Z."/>
            <person name="Mihaltcheva S."/>
            <person name="Morgado L.N."/>
            <person name="Niskanen T."/>
            <person name="Noordeloos M.E."/>
            <person name="Ohm R.A."/>
            <person name="Ortiz-Santana B."/>
            <person name="Ovrebo C."/>
            <person name="Racz N."/>
            <person name="Riley R."/>
            <person name="Savchenko A."/>
            <person name="Shiryaev A."/>
            <person name="Soop K."/>
            <person name="Spirin V."/>
            <person name="Szebenyi C."/>
            <person name="Tomsovsky M."/>
            <person name="Tulloss R.E."/>
            <person name="Uehling J."/>
            <person name="Grigoriev I.V."/>
            <person name="Vagvolgyi C."/>
            <person name="Papp T."/>
            <person name="Martin F.M."/>
            <person name="Miettinen O."/>
            <person name="Hibbett D.S."/>
            <person name="Nagy L.G."/>
        </authorList>
    </citation>
    <scope>NUCLEOTIDE SEQUENCE [LARGE SCALE GENOMIC DNA]</scope>
    <source>
        <strain evidence="1 2">NL-1719</strain>
    </source>
</reference>
<accession>A0ACD3B0P3</accession>
<name>A0ACD3B0P3_9AGAR</name>
<dbReference type="Proteomes" id="UP000308600">
    <property type="component" value="Unassembled WGS sequence"/>
</dbReference>
<protein>
    <submittedName>
        <fullName evidence="1">Uncharacterized protein</fullName>
    </submittedName>
</protein>
<proteinExistence type="predicted"/>
<evidence type="ECO:0000313" key="2">
    <source>
        <dbReference type="Proteomes" id="UP000308600"/>
    </source>
</evidence>
<evidence type="ECO:0000313" key="1">
    <source>
        <dbReference type="EMBL" id="TFK71134.1"/>
    </source>
</evidence>
<sequence>MLESGCIPHHDWFTAVLTFGLCCGLVLSYVPQHYRIIHEKSSEGLSPWYLLLGTASAASAMWNLITLQWPILRCCGKLSLGSCVEMTAGVTLVTLQWSMFTLIFVLYMIYYPSQLKYISTDADLRHLIPPKVQQRTSEWNLSIVLFWVAGIHFLVLFVTTFYLMLTATLSPILGEPLPSTITSWATFLGLCSALFATIQYTPQIVHTYKMKLVGALSIPMMCIQTPGAIFMITSIALRPGTNWTSWITFAVAGVMQGTLLTMCILWKVRQQRLGIDDFGNPINPPLDTSIPGLVVEQDGPLVVTTALEAALEVDTPVQDIDEQTPLLFRTNSELPQKPKSRWWSWSNSGR</sequence>
<keyword evidence="2" id="KW-1185">Reference proteome</keyword>